<sequence>MNFLQRVKNVFMDLLRRSSCAGKSLLVLMS</sequence>
<protein>
    <submittedName>
        <fullName evidence="1">Uncharacterized protein</fullName>
    </submittedName>
</protein>
<dbReference type="AlphaFoldDB" id="A0A0E9PLM1"/>
<reference evidence="1" key="2">
    <citation type="journal article" date="2015" name="Fish Shellfish Immunol.">
        <title>Early steps in the European eel (Anguilla anguilla)-Vibrio vulnificus interaction in the gills: Role of the RtxA13 toxin.</title>
        <authorList>
            <person name="Callol A."/>
            <person name="Pajuelo D."/>
            <person name="Ebbesson L."/>
            <person name="Teles M."/>
            <person name="MacKenzie S."/>
            <person name="Amaro C."/>
        </authorList>
    </citation>
    <scope>NUCLEOTIDE SEQUENCE</scope>
</reference>
<accession>A0A0E9PLM1</accession>
<organism evidence="1">
    <name type="scientific">Anguilla anguilla</name>
    <name type="common">European freshwater eel</name>
    <name type="synonym">Muraena anguilla</name>
    <dbReference type="NCBI Taxonomy" id="7936"/>
    <lineage>
        <taxon>Eukaryota</taxon>
        <taxon>Metazoa</taxon>
        <taxon>Chordata</taxon>
        <taxon>Craniata</taxon>
        <taxon>Vertebrata</taxon>
        <taxon>Euteleostomi</taxon>
        <taxon>Actinopterygii</taxon>
        <taxon>Neopterygii</taxon>
        <taxon>Teleostei</taxon>
        <taxon>Anguilliformes</taxon>
        <taxon>Anguillidae</taxon>
        <taxon>Anguilla</taxon>
    </lineage>
</organism>
<evidence type="ECO:0000313" key="1">
    <source>
        <dbReference type="EMBL" id="JAH04980.1"/>
    </source>
</evidence>
<proteinExistence type="predicted"/>
<dbReference type="EMBL" id="GBXM01103597">
    <property type="protein sequence ID" value="JAH04980.1"/>
    <property type="molecule type" value="Transcribed_RNA"/>
</dbReference>
<reference evidence="1" key="1">
    <citation type="submission" date="2014-11" db="EMBL/GenBank/DDBJ databases">
        <authorList>
            <person name="Amaro Gonzalez C."/>
        </authorList>
    </citation>
    <scope>NUCLEOTIDE SEQUENCE</scope>
</reference>
<name>A0A0E9PLM1_ANGAN</name>